<reference evidence="8 9" key="1">
    <citation type="submission" date="2017-06" db="EMBL/GenBank/DDBJ databases">
        <title>Sequencing and comparative analysis of myxobacterial genomes.</title>
        <authorList>
            <person name="Rupp O."/>
            <person name="Goesmann A."/>
            <person name="Sogaard-Andersen L."/>
        </authorList>
    </citation>
    <scope>NUCLEOTIDE SEQUENCE [LARGE SCALE GENOMIC DNA]</scope>
    <source>
        <strain evidence="8 9">DSM 52655</strain>
    </source>
</reference>
<keyword evidence="4 7" id="KW-1133">Transmembrane helix</keyword>
<feature type="compositionally biased region" description="Basic and acidic residues" evidence="6">
    <location>
        <begin position="1"/>
        <end position="14"/>
    </location>
</feature>
<evidence type="ECO:0000313" key="9">
    <source>
        <dbReference type="Proteomes" id="UP000217257"/>
    </source>
</evidence>
<feature type="transmembrane region" description="Helical" evidence="7">
    <location>
        <begin position="451"/>
        <end position="471"/>
    </location>
</feature>
<evidence type="ECO:0000256" key="6">
    <source>
        <dbReference type="SAM" id="MobiDB-lite"/>
    </source>
</evidence>
<feature type="transmembrane region" description="Helical" evidence="7">
    <location>
        <begin position="40"/>
        <end position="58"/>
    </location>
</feature>
<sequence>MSERQADRAREEASRPSSPESPLQTVAPEPSAPAEWTPRAWLVGLGIGAMLAVTNVYMGLKTGLWESGCLMSALLAFGGLSLLSWRGAPPSPLETNLAQTTAVSVGAMPASAGLIGAVPALALLGTQPPGWAAAAWGVGLGALGVLFAYLSRRRLLEEEALPFPTGVATSQLISTLHSTGSAYAERARGLWVSGVLSAALTWLRDARGVIPGASLLPASVRVGGVGADRLLLGVGWTPMLLGIGVLAGPQVGLSLLLGSALTWGGVAPWLVHTGKASAEYSELSSWLLWPGVGLMVGASATSLLSQLRALPAMVGDMRALGAHREGWESTVSRGVGRAVLPVILLCLLAGTWAFGLSPLELLLALGVTFPLCVVCARATGQSDIAPISHVGQLTQVGFGAVAPGREGLNIAAGAVVSGAASHTSASLWSLQAGRLLGASASRQFLAQLSGLLWGAAVAVPAYLVLVSVYGLESSVLPVPTARQFKAVAQLTSQGLAGLPPGSALAMGGAFLAGGLLSVVGSRERWARVLPSAAAMGIGFFVPAYYAVTICLGSLMVSAVGRLRPSALQSVQAVGSGAILGETLLGVLIAVLIASGLMAPPG</sequence>
<feature type="transmembrane region" description="Helical" evidence="7">
    <location>
        <begin position="361"/>
        <end position="379"/>
    </location>
</feature>
<evidence type="ECO:0000313" key="8">
    <source>
        <dbReference type="EMBL" id="ATB35788.1"/>
    </source>
</evidence>
<feature type="transmembrane region" description="Helical" evidence="7">
    <location>
        <begin position="64"/>
        <end position="85"/>
    </location>
</feature>
<accession>A0A250IWX2</accession>
<comment type="subcellular location">
    <subcellularLocation>
        <location evidence="1">Membrane</location>
        <topology evidence="1">Multi-pass membrane protein</topology>
    </subcellularLocation>
</comment>
<dbReference type="RefSeq" id="WP_095984366.1">
    <property type="nucleotide sequence ID" value="NZ_CP022098.1"/>
</dbReference>
<name>A0A250IWX2_9BACT</name>
<keyword evidence="3 7" id="KW-0812">Transmembrane</keyword>
<feature type="region of interest" description="Disordered" evidence="6">
    <location>
        <begin position="1"/>
        <end position="32"/>
    </location>
</feature>
<evidence type="ECO:0000256" key="7">
    <source>
        <dbReference type="SAM" id="Phobius"/>
    </source>
</evidence>
<proteinExistence type="predicted"/>
<dbReference type="PANTHER" id="PTHR31645:SF0">
    <property type="entry name" value="OLIGOPEPTIDE TRANSPORTER YGL114W-RELATED"/>
    <property type="match status" value="1"/>
</dbReference>
<dbReference type="KEGG" id="cfus:CYFUS_001202"/>
<dbReference type="PANTHER" id="PTHR31645">
    <property type="entry name" value="OLIGOPEPTIDE TRANSPORTER YGL114W-RELATED"/>
    <property type="match status" value="1"/>
</dbReference>
<feature type="transmembrane region" description="Helical" evidence="7">
    <location>
        <begin position="501"/>
        <end position="520"/>
    </location>
</feature>
<dbReference type="Pfam" id="PF03169">
    <property type="entry name" value="OPT"/>
    <property type="match status" value="1"/>
</dbReference>
<dbReference type="AlphaFoldDB" id="A0A250IWX2"/>
<feature type="transmembrane region" description="Helical" evidence="7">
    <location>
        <begin position="576"/>
        <end position="598"/>
    </location>
</feature>
<evidence type="ECO:0000256" key="3">
    <source>
        <dbReference type="ARBA" id="ARBA00022692"/>
    </source>
</evidence>
<dbReference type="Proteomes" id="UP000217257">
    <property type="component" value="Chromosome"/>
</dbReference>
<protein>
    <submittedName>
        <fullName evidence="8">Oligopeptide transporter OPT family</fullName>
    </submittedName>
</protein>
<dbReference type="InterPro" id="IPR045035">
    <property type="entry name" value="YSL-like"/>
</dbReference>
<evidence type="ECO:0000256" key="1">
    <source>
        <dbReference type="ARBA" id="ARBA00004141"/>
    </source>
</evidence>
<keyword evidence="5 7" id="KW-0472">Membrane</keyword>
<evidence type="ECO:0000256" key="5">
    <source>
        <dbReference type="ARBA" id="ARBA00023136"/>
    </source>
</evidence>
<dbReference type="EMBL" id="CP022098">
    <property type="protein sequence ID" value="ATB35788.1"/>
    <property type="molecule type" value="Genomic_DNA"/>
</dbReference>
<gene>
    <name evidence="8" type="ORF">CYFUS_001202</name>
</gene>
<dbReference type="InterPro" id="IPR004813">
    <property type="entry name" value="OPT"/>
</dbReference>
<evidence type="ECO:0000256" key="4">
    <source>
        <dbReference type="ARBA" id="ARBA00022989"/>
    </source>
</evidence>
<evidence type="ECO:0000256" key="2">
    <source>
        <dbReference type="ARBA" id="ARBA00022448"/>
    </source>
</evidence>
<feature type="transmembrane region" description="Helical" evidence="7">
    <location>
        <begin position="286"/>
        <end position="304"/>
    </location>
</feature>
<organism evidence="8 9">
    <name type="scientific">Cystobacter fuscus</name>
    <dbReference type="NCBI Taxonomy" id="43"/>
    <lineage>
        <taxon>Bacteria</taxon>
        <taxon>Pseudomonadati</taxon>
        <taxon>Myxococcota</taxon>
        <taxon>Myxococcia</taxon>
        <taxon>Myxococcales</taxon>
        <taxon>Cystobacterineae</taxon>
        <taxon>Archangiaceae</taxon>
        <taxon>Cystobacter</taxon>
    </lineage>
</organism>
<feature type="transmembrane region" description="Helical" evidence="7">
    <location>
        <begin position="532"/>
        <end position="556"/>
    </location>
</feature>
<dbReference type="GO" id="GO:0016020">
    <property type="term" value="C:membrane"/>
    <property type="evidence" value="ECO:0007669"/>
    <property type="project" value="UniProtKB-SubCell"/>
</dbReference>
<dbReference type="GO" id="GO:0035673">
    <property type="term" value="F:oligopeptide transmembrane transporter activity"/>
    <property type="evidence" value="ECO:0007669"/>
    <property type="project" value="InterPro"/>
</dbReference>
<feature type="transmembrane region" description="Helical" evidence="7">
    <location>
        <begin position="130"/>
        <end position="150"/>
    </location>
</feature>
<feature type="transmembrane region" description="Helical" evidence="7">
    <location>
        <begin position="97"/>
        <end position="124"/>
    </location>
</feature>
<keyword evidence="2" id="KW-0813">Transport</keyword>
<feature type="transmembrane region" description="Helical" evidence="7">
    <location>
        <begin position="334"/>
        <end position="355"/>
    </location>
</feature>
<feature type="transmembrane region" description="Helical" evidence="7">
    <location>
        <begin position="239"/>
        <end position="266"/>
    </location>
</feature>